<evidence type="ECO:0000256" key="2">
    <source>
        <dbReference type="PIRNR" id="PIRNR006429"/>
    </source>
</evidence>
<dbReference type="Proteomes" id="UP000198589">
    <property type="component" value="Unassembled WGS sequence"/>
</dbReference>
<dbReference type="CDD" id="cd02808">
    <property type="entry name" value="GltS_FMN"/>
    <property type="match status" value="1"/>
</dbReference>
<comment type="similarity">
    <text evidence="1 2">Belongs to the glutamate synthase family.</text>
</comment>
<dbReference type="PANTHER" id="PTHR43819:SF1">
    <property type="entry name" value="ARCHAEAL-TYPE GLUTAMATE SYNTHASE [NADPH]"/>
    <property type="match status" value="1"/>
</dbReference>
<dbReference type="PANTHER" id="PTHR43819">
    <property type="entry name" value="ARCHAEAL-TYPE GLUTAMATE SYNTHASE [NADPH]"/>
    <property type="match status" value="1"/>
</dbReference>
<dbReference type="STRING" id="1798228.SAMN05216574_1257"/>
<organism evidence="5 6">
    <name type="scientific">Blastococcus tunisiensis</name>
    <dbReference type="NCBI Taxonomy" id="1798228"/>
    <lineage>
        <taxon>Bacteria</taxon>
        <taxon>Bacillati</taxon>
        <taxon>Actinomycetota</taxon>
        <taxon>Actinomycetes</taxon>
        <taxon>Geodermatophilales</taxon>
        <taxon>Geodermatophilaceae</taxon>
        <taxon>Blastococcus</taxon>
    </lineage>
</organism>
<evidence type="ECO:0000259" key="4">
    <source>
        <dbReference type="Pfam" id="PF01645"/>
    </source>
</evidence>
<keyword evidence="6" id="KW-1185">Reference proteome</keyword>
<reference evidence="6" key="1">
    <citation type="submission" date="2016-10" db="EMBL/GenBank/DDBJ databases">
        <authorList>
            <person name="Varghese N."/>
            <person name="Submissions S."/>
        </authorList>
    </citation>
    <scope>NUCLEOTIDE SEQUENCE [LARGE SCALE GENOMIC DNA]</scope>
    <source>
        <strain evidence="6">DSM 46838</strain>
    </source>
</reference>
<dbReference type="GO" id="GO:0015930">
    <property type="term" value="F:glutamate synthase activity"/>
    <property type="evidence" value="ECO:0007669"/>
    <property type="project" value="InterPro"/>
</dbReference>
<sequence length="524" mass="55622">MNRVARAAAAGLSAVAAVAARDLLQRQHSLLRNFPVLGHARYLLESIGPELRQYLVAGDNEERPFTRDQRRWVYASAKAQNNYFGFGTDNDLEYTAGYPVINHRTFGRAVPTSHVQAGQRVELPCAKVLGAARGRAKAFRPASVVNISAMSFGSLSGPAVEALNRGAALADCLHNTGEGGISVHHRHGGELVFQIGTAYFGCRDDRGRFDLDRLKERVADAPVRALEIKLSQGAKPGLGGVLPGAKVSAEIAAARGVPEGVDCVSPSRHAEFDDADGLLDWVELLAAETGLPVGIKAAVGDMPFWAELTELMVGTGRGVDFVTIDGGEGGTGAAPLLFTDSVSLPFQLGFSRVYAEFARKGLHDRVVFVGGGKLGLPDNATVAFALGCDMVNVAREAMLAIGCIQAQKCHTDTCPVGVATQNDWLTRGLDPALKSVRTANYVRTLRRDLLRLAEACGVEHPGLIDADVVEILTGRTASRPLREVYGYEPGWGLPSEADRAEIARLMAGEAPEGGSAPPSPDAVD</sequence>
<dbReference type="SUPFAM" id="SSF51395">
    <property type="entry name" value="FMN-linked oxidoreductases"/>
    <property type="match status" value="1"/>
</dbReference>
<proteinExistence type="inferred from homology"/>
<feature type="domain" description="Glutamate synthase" evidence="4">
    <location>
        <begin position="142"/>
        <end position="458"/>
    </location>
</feature>
<dbReference type="Gene3D" id="3.20.20.70">
    <property type="entry name" value="Aldolase class I"/>
    <property type="match status" value="1"/>
</dbReference>
<dbReference type="InterPro" id="IPR013785">
    <property type="entry name" value="Aldolase_TIM"/>
</dbReference>
<dbReference type="InterPro" id="IPR002932">
    <property type="entry name" value="Glu_synthdom"/>
</dbReference>
<dbReference type="AlphaFoldDB" id="A0A1I2L959"/>
<protein>
    <submittedName>
        <fullName evidence="5">Glutamate synthase domain-containing protein 2</fullName>
    </submittedName>
</protein>
<evidence type="ECO:0000313" key="6">
    <source>
        <dbReference type="Proteomes" id="UP000198589"/>
    </source>
</evidence>
<dbReference type="PIRSF" id="PIRSF006429">
    <property type="entry name" value="GOGAT_lg_2"/>
    <property type="match status" value="1"/>
</dbReference>
<dbReference type="EMBL" id="FOND01000025">
    <property type="protein sequence ID" value="SFF73741.1"/>
    <property type="molecule type" value="Genomic_DNA"/>
</dbReference>
<evidence type="ECO:0000313" key="5">
    <source>
        <dbReference type="EMBL" id="SFF73741.1"/>
    </source>
</evidence>
<dbReference type="RefSeq" id="WP_092203146.1">
    <property type="nucleotide sequence ID" value="NZ_FOND01000025.1"/>
</dbReference>
<dbReference type="Pfam" id="PF01645">
    <property type="entry name" value="Glu_synthase"/>
    <property type="match status" value="1"/>
</dbReference>
<evidence type="ECO:0000256" key="1">
    <source>
        <dbReference type="ARBA" id="ARBA00009716"/>
    </source>
</evidence>
<dbReference type="InterPro" id="IPR024188">
    <property type="entry name" value="GltB"/>
</dbReference>
<gene>
    <name evidence="5" type="ORF">SAMN05216574_1257</name>
</gene>
<dbReference type="GO" id="GO:0006537">
    <property type="term" value="P:glutamate biosynthetic process"/>
    <property type="evidence" value="ECO:0007669"/>
    <property type="project" value="InterPro"/>
</dbReference>
<feature type="region of interest" description="Disordered" evidence="3">
    <location>
        <begin position="505"/>
        <end position="524"/>
    </location>
</feature>
<evidence type="ECO:0000256" key="3">
    <source>
        <dbReference type="SAM" id="MobiDB-lite"/>
    </source>
</evidence>
<dbReference type="OrthoDB" id="9758182at2"/>
<accession>A0A1I2L959</accession>
<name>A0A1I2L959_9ACTN</name>